<feature type="transmembrane region" description="Helical" evidence="9">
    <location>
        <begin position="112"/>
        <end position="133"/>
    </location>
</feature>
<keyword evidence="2" id="KW-1003">Cell membrane</keyword>
<dbReference type="Pfam" id="PF03023">
    <property type="entry name" value="MurJ"/>
    <property type="match status" value="1"/>
</dbReference>
<dbReference type="PANTHER" id="PTHR30250:SF26">
    <property type="entry name" value="PSMA PROTEIN"/>
    <property type="match status" value="1"/>
</dbReference>
<evidence type="ECO:0008006" key="12">
    <source>
        <dbReference type="Google" id="ProtNLM"/>
    </source>
</evidence>
<feature type="transmembrane region" description="Helical" evidence="9">
    <location>
        <begin position="515"/>
        <end position="537"/>
    </location>
</feature>
<evidence type="ECO:0000256" key="9">
    <source>
        <dbReference type="SAM" id="Phobius"/>
    </source>
</evidence>
<feature type="transmembrane region" description="Helical" evidence="9">
    <location>
        <begin position="154"/>
        <end position="174"/>
    </location>
</feature>
<dbReference type="EMBL" id="BAAANY010000009">
    <property type="protein sequence ID" value="GAA1677060.1"/>
    <property type="molecule type" value="Genomic_DNA"/>
</dbReference>
<feature type="transmembrane region" description="Helical" evidence="9">
    <location>
        <begin position="186"/>
        <end position="206"/>
    </location>
</feature>
<feature type="transmembrane region" description="Helical" evidence="9">
    <location>
        <begin position="218"/>
        <end position="235"/>
    </location>
</feature>
<keyword evidence="11" id="KW-1185">Reference proteome</keyword>
<evidence type="ECO:0000313" key="10">
    <source>
        <dbReference type="EMBL" id="GAA1677060.1"/>
    </source>
</evidence>
<sequence>MSDTMAKPASGGPKKAESRKTKKARKTQEAKAAADALAARRNRPVRPPTPPPATPEPVEVEPIPQIKPGRAIVSSGLLTMLALVSIGLVRLVHGSLVNHHLANPAKYGTVTLLIAIATVTSLALPAGVASAMSKFIPYHRGSGAEPTARSVYRFLSRLGLAGSVFFGIAVGLLTPLFVPEVGVRDAILVGLLTFTFSTYSFDKSALYGFDRVASYTKLELSTGVLTILITIAILVTPWQGYLLPFVVGYGLFTLGARMLLRANMAGEVAPVSAFDRREVIAFVALACAGTLASTGFLYGTNILAKIFSTPAAVGYFGAAVTLVQPMNLLPRALNLALFPAMAHAQGAGDTDAVRRHTDISTRALFFVLAPLFAAAILVARPILIIFGKNAESGTTVLQIMLAASFLAVVQVASVNALSSGNLRQVRIPVISAVTGAAIGVILAATLSGPLGAAGIGLAYLLGTTVIAGGPIVVTWRLHRMQWTGMVVRSLAVVALGAAVAAGLDATRLTAGFTGVLAALVAAVVVFATGVLILLPELRKLYAVARRKGQL</sequence>
<evidence type="ECO:0000313" key="11">
    <source>
        <dbReference type="Proteomes" id="UP001500618"/>
    </source>
</evidence>
<keyword evidence="5" id="KW-0573">Peptidoglycan synthesis</keyword>
<evidence type="ECO:0000256" key="7">
    <source>
        <dbReference type="ARBA" id="ARBA00023136"/>
    </source>
</evidence>
<feature type="transmembrane region" description="Helical" evidence="9">
    <location>
        <begin position="429"/>
        <end position="446"/>
    </location>
</feature>
<feature type="transmembrane region" description="Helical" evidence="9">
    <location>
        <begin position="306"/>
        <end position="323"/>
    </location>
</feature>
<evidence type="ECO:0000256" key="3">
    <source>
        <dbReference type="ARBA" id="ARBA00022692"/>
    </source>
</evidence>
<evidence type="ECO:0000256" key="1">
    <source>
        <dbReference type="ARBA" id="ARBA00004651"/>
    </source>
</evidence>
<dbReference type="RefSeq" id="WP_344310469.1">
    <property type="nucleotide sequence ID" value="NZ_BAAANY010000009.1"/>
</dbReference>
<evidence type="ECO:0000256" key="8">
    <source>
        <dbReference type="SAM" id="MobiDB-lite"/>
    </source>
</evidence>
<comment type="caution">
    <text evidence="10">The sequence shown here is derived from an EMBL/GenBank/DDBJ whole genome shotgun (WGS) entry which is preliminary data.</text>
</comment>
<dbReference type="InterPro" id="IPR050833">
    <property type="entry name" value="Poly_Biosynth_Transport"/>
</dbReference>
<dbReference type="InterPro" id="IPR004268">
    <property type="entry name" value="MurJ"/>
</dbReference>
<feature type="region of interest" description="Disordered" evidence="8">
    <location>
        <begin position="1"/>
        <end position="62"/>
    </location>
</feature>
<feature type="compositionally biased region" description="Low complexity" evidence="8">
    <location>
        <begin position="30"/>
        <end position="39"/>
    </location>
</feature>
<feature type="transmembrane region" description="Helical" evidence="9">
    <location>
        <begin position="241"/>
        <end position="260"/>
    </location>
</feature>
<keyword evidence="6 9" id="KW-1133">Transmembrane helix</keyword>
<feature type="transmembrane region" description="Helical" evidence="9">
    <location>
        <begin position="396"/>
        <end position="417"/>
    </location>
</feature>
<feature type="compositionally biased region" description="Pro residues" evidence="8">
    <location>
        <begin position="45"/>
        <end position="55"/>
    </location>
</feature>
<evidence type="ECO:0000256" key="5">
    <source>
        <dbReference type="ARBA" id="ARBA00022984"/>
    </source>
</evidence>
<feature type="transmembrane region" description="Helical" evidence="9">
    <location>
        <begin position="363"/>
        <end position="384"/>
    </location>
</feature>
<dbReference type="Proteomes" id="UP001500618">
    <property type="component" value="Unassembled WGS sequence"/>
</dbReference>
<accession>A0ABN2GUK4</accession>
<dbReference type="PANTHER" id="PTHR30250">
    <property type="entry name" value="PST FAMILY PREDICTED COLANIC ACID TRANSPORTER"/>
    <property type="match status" value="1"/>
</dbReference>
<evidence type="ECO:0000256" key="6">
    <source>
        <dbReference type="ARBA" id="ARBA00022989"/>
    </source>
</evidence>
<feature type="transmembrane region" description="Helical" evidence="9">
    <location>
        <begin position="71"/>
        <end position="92"/>
    </location>
</feature>
<name>A0ABN2GUK4_9ACTN</name>
<feature type="transmembrane region" description="Helical" evidence="9">
    <location>
        <begin position="452"/>
        <end position="473"/>
    </location>
</feature>
<gene>
    <name evidence="10" type="ORF">GCM10009765_27960</name>
</gene>
<evidence type="ECO:0000256" key="4">
    <source>
        <dbReference type="ARBA" id="ARBA00022960"/>
    </source>
</evidence>
<keyword evidence="7 9" id="KW-0472">Membrane</keyword>
<feature type="transmembrane region" description="Helical" evidence="9">
    <location>
        <begin position="280"/>
        <end position="300"/>
    </location>
</feature>
<evidence type="ECO:0000256" key="2">
    <source>
        <dbReference type="ARBA" id="ARBA00022475"/>
    </source>
</evidence>
<feature type="transmembrane region" description="Helical" evidence="9">
    <location>
        <begin position="485"/>
        <end position="503"/>
    </location>
</feature>
<keyword evidence="3 9" id="KW-0812">Transmembrane</keyword>
<keyword evidence="4" id="KW-0133">Cell shape</keyword>
<organism evidence="10 11">
    <name type="scientific">Fodinicola feengrottensis</name>
    <dbReference type="NCBI Taxonomy" id="435914"/>
    <lineage>
        <taxon>Bacteria</taxon>
        <taxon>Bacillati</taxon>
        <taxon>Actinomycetota</taxon>
        <taxon>Actinomycetes</taxon>
        <taxon>Mycobacteriales</taxon>
        <taxon>Fodinicola</taxon>
    </lineage>
</organism>
<proteinExistence type="predicted"/>
<comment type="subcellular location">
    <subcellularLocation>
        <location evidence="1">Cell membrane</location>
        <topology evidence="1">Multi-pass membrane protein</topology>
    </subcellularLocation>
</comment>
<protein>
    <recommendedName>
        <fullName evidence="12">Oligosaccharide flippase family protein</fullName>
    </recommendedName>
</protein>
<reference evidence="10 11" key="1">
    <citation type="journal article" date="2019" name="Int. J. Syst. Evol. Microbiol.">
        <title>The Global Catalogue of Microorganisms (GCM) 10K type strain sequencing project: providing services to taxonomists for standard genome sequencing and annotation.</title>
        <authorList>
            <consortium name="The Broad Institute Genomics Platform"/>
            <consortium name="The Broad Institute Genome Sequencing Center for Infectious Disease"/>
            <person name="Wu L."/>
            <person name="Ma J."/>
        </authorList>
    </citation>
    <scope>NUCLEOTIDE SEQUENCE [LARGE SCALE GENOMIC DNA]</scope>
    <source>
        <strain evidence="10 11">JCM 14718</strain>
    </source>
</reference>